<feature type="region of interest" description="Disordered" evidence="11">
    <location>
        <begin position="67"/>
        <end position="92"/>
    </location>
</feature>
<dbReference type="InterPro" id="IPR021570">
    <property type="entry name" value="LamB-type_porin_N_dom"/>
</dbReference>
<protein>
    <submittedName>
        <fullName evidence="14">Porin</fullName>
    </submittedName>
</protein>
<keyword evidence="5" id="KW-0812">Transmembrane</keyword>
<feature type="signal peptide" evidence="12">
    <location>
        <begin position="1"/>
        <end position="21"/>
    </location>
</feature>
<feature type="compositionally biased region" description="Low complexity" evidence="11">
    <location>
        <begin position="71"/>
        <end position="92"/>
    </location>
</feature>
<dbReference type="STRING" id="230089.VY86_21750"/>
<evidence type="ECO:0000256" key="5">
    <source>
        <dbReference type="ARBA" id="ARBA00022692"/>
    </source>
</evidence>
<reference evidence="14 15" key="1">
    <citation type="journal article" date="2015" name="J. Biotechnol.">
        <title>Complete genome sequence of Photorhabdus temperata subsp. thracensis 39-8(T), an entomopathogenic bacterium for the improved commercial bioinsecticide.</title>
        <authorList>
            <person name="Kwak Y."/>
            <person name="Shin J.H."/>
        </authorList>
    </citation>
    <scope>NUCLEOTIDE SEQUENCE [LARGE SCALE GENOMIC DNA]</scope>
    <source>
        <strain evidence="14 15">DSM 15199</strain>
    </source>
</reference>
<dbReference type="EMBL" id="CP011104">
    <property type="protein sequence ID" value="AKH65589.1"/>
    <property type="molecule type" value="Genomic_DNA"/>
</dbReference>
<reference evidence="15" key="2">
    <citation type="submission" date="2015-03" db="EMBL/GenBank/DDBJ databases">
        <title>Genome sequence of Azospirillum thiophilum strain DSM 21654T.</title>
        <authorList>
            <person name="Kwak Y."/>
            <person name="Shin J.-H."/>
        </authorList>
    </citation>
    <scope>NUCLEOTIDE SEQUENCE [LARGE SCALE GENOMIC DNA]</scope>
    <source>
        <strain evidence="15">DSM 15199</strain>
    </source>
</reference>
<evidence type="ECO:0000259" key="13">
    <source>
        <dbReference type="Pfam" id="PF11471"/>
    </source>
</evidence>
<evidence type="ECO:0000256" key="9">
    <source>
        <dbReference type="ARBA" id="ARBA00023136"/>
    </source>
</evidence>
<keyword evidence="6 12" id="KW-0732">Signal</keyword>
<dbReference type="GO" id="GO:0006811">
    <property type="term" value="P:monoatomic ion transport"/>
    <property type="evidence" value="ECO:0007669"/>
    <property type="project" value="UniProtKB-KW"/>
</dbReference>
<dbReference type="Pfam" id="PF16966">
    <property type="entry name" value="Porin_8"/>
    <property type="match status" value="1"/>
</dbReference>
<dbReference type="AlphaFoldDB" id="A0A0F7LQR4"/>
<evidence type="ECO:0000256" key="2">
    <source>
        <dbReference type="ARBA" id="ARBA00007055"/>
    </source>
</evidence>
<feature type="compositionally biased region" description="Polar residues" evidence="11">
    <location>
        <begin position="117"/>
        <end position="126"/>
    </location>
</feature>
<evidence type="ECO:0000256" key="3">
    <source>
        <dbReference type="ARBA" id="ARBA00022448"/>
    </source>
</evidence>
<name>A0A0F7LQR4_9GAMM</name>
<evidence type="ECO:0000256" key="8">
    <source>
        <dbReference type="ARBA" id="ARBA00023114"/>
    </source>
</evidence>
<feature type="compositionally biased region" description="Basic and acidic residues" evidence="11">
    <location>
        <begin position="127"/>
        <end position="136"/>
    </location>
</feature>
<dbReference type="Proteomes" id="UP000034866">
    <property type="component" value="Chromosome"/>
</dbReference>
<comment type="similarity">
    <text evidence="2">Belongs to the porin LamB (TC 1.B.3) family.</text>
</comment>
<organism evidence="14 15">
    <name type="scientific">Photorhabdus thracensis</name>
    <dbReference type="NCBI Taxonomy" id="230089"/>
    <lineage>
        <taxon>Bacteria</taxon>
        <taxon>Pseudomonadati</taxon>
        <taxon>Pseudomonadota</taxon>
        <taxon>Gammaproteobacteria</taxon>
        <taxon>Enterobacterales</taxon>
        <taxon>Morganellaceae</taxon>
        <taxon>Photorhabdus</taxon>
    </lineage>
</organism>
<dbReference type="Gene3D" id="1.20.5.110">
    <property type="match status" value="1"/>
</dbReference>
<evidence type="ECO:0000313" key="15">
    <source>
        <dbReference type="Proteomes" id="UP000034866"/>
    </source>
</evidence>
<keyword evidence="15" id="KW-1185">Reference proteome</keyword>
<evidence type="ECO:0000256" key="6">
    <source>
        <dbReference type="ARBA" id="ARBA00022729"/>
    </source>
</evidence>
<proteinExistence type="inferred from homology"/>
<evidence type="ECO:0000256" key="11">
    <source>
        <dbReference type="SAM" id="MobiDB-lite"/>
    </source>
</evidence>
<dbReference type="Pfam" id="PF11471">
    <property type="entry name" value="Sugarporin_N"/>
    <property type="match status" value="1"/>
</dbReference>
<evidence type="ECO:0000256" key="4">
    <source>
        <dbReference type="ARBA" id="ARBA00022452"/>
    </source>
</evidence>
<keyword evidence="7" id="KW-0406">Ion transport</keyword>
<sequence>MKNLYYLIIAPGLIFSASSLASPANSIEARLDALEQRLQQAEQRAAQAEARATAAEQRAQRLEQHAIETKQQTTQVAQSTTSSLENSASSPSNLKLNDFGDLKLYGDVEFNLDGTSRSGQLTSLKTSDNKDWKPGDKERWNINGRILIGLDGYRRNQNGDFAGFSVQPLADMTGKMNLDDAAFFFGNEKNWQAKIGRFEAYDMFPLNQDTFIQYSGNTANDLYADGFGYIYMMKEGRGRSNNGGNLMLSKYAGNWYFELNTLLEDGTSLFQDKTYHGNTLDNKKNVAYLRPVAAWKKDQFRAAIAMESNVVNNAYGYQNAQGQWIDQSKRNGYGMTLSWNSLATNPDDGIVANLNTAYLDASGEQNFTAGINVTWHRFELGYIYAHNNIETFNTDDMTARIDHPFSEPGKYDINTIHMSYLIPDLMNMQNFNLYLGAYVSMLEADANNKIANSNNDRRYGARARFKYLF</sequence>
<accession>A0A0F7LQR4</accession>
<dbReference type="KEGG" id="ptt:VY86_21750"/>
<dbReference type="RefSeq" id="WP_046976536.1">
    <property type="nucleotide sequence ID" value="NZ_CAWQPG010000230.1"/>
</dbReference>
<keyword evidence="4" id="KW-1134">Transmembrane beta strand</keyword>
<dbReference type="GO" id="GO:0009279">
    <property type="term" value="C:cell outer membrane"/>
    <property type="evidence" value="ECO:0007669"/>
    <property type="project" value="UniProtKB-SubCell"/>
</dbReference>
<dbReference type="GO" id="GO:0015288">
    <property type="term" value="F:porin activity"/>
    <property type="evidence" value="ECO:0007669"/>
    <property type="project" value="UniProtKB-KW"/>
</dbReference>
<dbReference type="InterPro" id="IPR016963">
    <property type="entry name" value="Glycoporin_RafY"/>
</dbReference>
<feature type="region of interest" description="Disordered" evidence="11">
    <location>
        <begin position="117"/>
        <end position="136"/>
    </location>
</feature>
<dbReference type="OrthoDB" id="5622860at2"/>
<evidence type="ECO:0000256" key="12">
    <source>
        <dbReference type="SAM" id="SignalP"/>
    </source>
</evidence>
<gene>
    <name evidence="14" type="ORF">VY86_21750</name>
</gene>
<keyword evidence="3" id="KW-0813">Transport</keyword>
<dbReference type="GO" id="GO:0046930">
    <property type="term" value="C:pore complex"/>
    <property type="evidence" value="ECO:0007669"/>
    <property type="project" value="UniProtKB-KW"/>
</dbReference>
<evidence type="ECO:0000256" key="7">
    <source>
        <dbReference type="ARBA" id="ARBA00023065"/>
    </source>
</evidence>
<evidence type="ECO:0000256" key="1">
    <source>
        <dbReference type="ARBA" id="ARBA00004571"/>
    </source>
</evidence>
<dbReference type="SUPFAM" id="SSF57997">
    <property type="entry name" value="Tropomyosin"/>
    <property type="match status" value="1"/>
</dbReference>
<keyword evidence="8" id="KW-0626">Porin</keyword>
<comment type="subcellular location">
    <subcellularLocation>
        <location evidence="1">Cell outer membrane</location>
        <topology evidence="1">Multi-pass membrane protein</topology>
    </subcellularLocation>
</comment>
<evidence type="ECO:0000256" key="10">
    <source>
        <dbReference type="ARBA" id="ARBA00023237"/>
    </source>
</evidence>
<keyword evidence="10" id="KW-0998">Cell outer membrane</keyword>
<feature type="chain" id="PRO_5002518456" evidence="12">
    <location>
        <begin position="22"/>
        <end position="469"/>
    </location>
</feature>
<dbReference type="PATRIC" id="fig|230089.6.peg.4911"/>
<evidence type="ECO:0000313" key="14">
    <source>
        <dbReference type="EMBL" id="AKH65589.1"/>
    </source>
</evidence>
<feature type="domain" description="LamB-type porin N-terminal" evidence="13">
    <location>
        <begin position="26"/>
        <end position="56"/>
    </location>
</feature>
<keyword evidence="9" id="KW-0472">Membrane</keyword>